<feature type="compositionally biased region" description="Basic and acidic residues" evidence="1">
    <location>
        <begin position="391"/>
        <end position="401"/>
    </location>
</feature>
<feature type="chain" id="PRO_5030964409" description="BcpO-related WXXGXW repeat protein" evidence="2">
    <location>
        <begin position="29"/>
        <end position="401"/>
    </location>
</feature>
<keyword evidence="2" id="KW-0732">Signal</keyword>
<feature type="compositionally biased region" description="Low complexity" evidence="1">
    <location>
        <begin position="309"/>
        <end position="334"/>
    </location>
</feature>
<feature type="compositionally biased region" description="Basic and acidic residues" evidence="1">
    <location>
        <begin position="289"/>
        <end position="308"/>
    </location>
</feature>
<dbReference type="EMBL" id="JACIBY010000001">
    <property type="protein sequence ID" value="MBB3836043.1"/>
    <property type="molecule type" value="Genomic_DNA"/>
</dbReference>
<feature type="compositionally biased region" description="Basic and acidic residues" evidence="1">
    <location>
        <begin position="345"/>
        <end position="356"/>
    </location>
</feature>
<keyword evidence="4" id="KW-1185">Reference proteome</keyword>
<organism evidence="3 4">
    <name type="scientific">Runella defluvii</name>
    <dbReference type="NCBI Taxonomy" id="370973"/>
    <lineage>
        <taxon>Bacteria</taxon>
        <taxon>Pseudomonadati</taxon>
        <taxon>Bacteroidota</taxon>
        <taxon>Cytophagia</taxon>
        <taxon>Cytophagales</taxon>
        <taxon>Spirosomataceae</taxon>
        <taxon>Runella</taxon>
    </lineage>
</organism>
<feature type="compositionally biased region" description="Polar residues" evidence="1">
    <location>
        <begin position="249"/>
        <end position="273"/>
    </location>
</feature>
<evidence type="ECO:0000256" key="2">
    <source>
        <dbReference type="SAM" id="SignalP"/>
    </source>
</evidence>
<dbReference type="Proteomes" id="UP000541352">
    <property type="component" value="Unassembled WGS sequence"/>
</dbReference>
<feature type="compositionally biased region" description="Basic and acidic residues" evidence="1">
    <location>
        <begin position="363"/>
        <end position="374"/>
    </location>
</feature>
<dbReference type="RefSeq" id="WP_229601225.1">
    <property type="nucleotide sequence ID" value="NZ_JACIBY010000001.1"/>
</dbReference>
<dbReference type="Pfam" id="PF20245">
    <property type="entry name" value="DUF6600"/>
    <property type="match status" value="1"/>
</dbReference>
<dbReference type="AlphaFoldDB" id="A0A7W5ZEX6"/>
<reference evidence="3 4" key="1">
    <citation type="submission" date="2020-08" db="EMBL/GenBank/DDBJ databases">
        <title>Genomic Encyclopedia of Type Strains, Phase IV (KMG-IV): sequencing the most valuable type-strain genomes for metagenomic binning, comparative biology and taxonomic classification.</title>
        <authorList>
            <person name="Goeker M."/>
        </authorList>
    </citation>
    <scope>NUCLEOTIDE SEQUENCE [LARGE SCALE GENOMIC DNA]</scope>
    <source>
        <strain evidence="3 4">DSM 17976</strain>
    </source>
</reference>
<evidence type="ECO:0000313" key="4">
    <source>
        <dbReference type="Proteomes" id="UP000541352"/>
    </source>
</evidence>
<dbReference type="InterPro" id="IPR046535">
    <property type="entry name" value="DUF6600"/>
</dbReference>
<sequence>MMTFNNFRALFLALGIAVTLFASQKSWAQNYDYEPSYDEFYDELSPYGDWMDYPSYGRVWRPRVEPDFQPYGTNGRWEMTEYGNTWVSDYPWGWAPFHYGRWTFDNYYGWVWIPGYEWGPAWVTWRSGGGYYGWAPLGPGMGLDINININIPYNYWVFVPDMYIRSPRVYSYCVPRNRISGLWGGTSYLNNYYRYNNRSYVFGPHRHDLERVTRNRVYVYRADDLYRNYRRNDYYNRNDRYSQNNRSYPQRQYDNRMGQNNPRYNDRNMPQSRGESEGRWENRSQNNPRYDDRNSQGQRNDSRRDEGRYQQPQPRYEQPQQRQEQPQQRYEQPRGGAERTWQGGGERDSSPQRRSEGQSPSRSTERSETPRNDRGGWQGRGSTQSLPSGEHQGERGRRGNQ</sequence>
<comment type="caution">
    <text evidence="3">The sequence shown here is derived from an EMBL/GenBank/DDBJ whole genome shotgun (WGS) entry which is preliminary data.</text>
</comment>
<name>A0A7W5ZEX6_9BACT</name>
<accession>A0A7W5ZEX6</accession>
<protein>
    <recommendedName>
        <fullName evidence="5">BcpO-related WXXGXW repeat protein</fullName>
    </recommendedName>
</protein>
<proteinExistence type="predicted"/>
<evidence type="ECO:0008006" key="5">
    <source>
        <dbReference type="Google" id="ProtNLM"/>
    </source>
</evidence>
<evidence type="ECO:0000256" key="1">
    <source>
        <dbReference type="SAM" id="MobiDB-lite"/>
    </source>
</evidence>
<feature type="region of interest" description="Disordered" evidence="1">
    <location>
        <begin position="234"/>
        <end position="401"/>
    </location>
</feature>
<evidence type="ECO:0000313" key="3">
    <source>
        <dbReference type="EMBL" id="MBB3836043.1"/>
    </source>
</evidence>
<feature type="signal peptide" evidence="2">
    <location>
        <begin position="1"/>
        <end position="28"/>
    </location>
</feature>
<gene>
    <name evidence="3" type="ORF">FHS57_000025</name>
</gene>